<dbReference type="AlphaFoldDB" id="A0AAN9HTZ4"/>
<feature type="region of interest" description="Disordered" evidence="1">
    <location>
        <begin position="20"/>
        <end position="40"/>
    </location>
</feature>
<dbReference type="EMBL" id="JAYWIO010000006">
    <property type="protein sequence ID" value="KAK7256073.1"/>
    <property type="molecule type" value="Genomic_DNA"/>
</dbReference>
<evidence type="ECO:0000256" key="1">
    <source>
        <dbReference type="SAM" id="MobiDB-lite"/>
    </source>
</evidence>
<feature type="compositionally biased region" description="Polar residues" evidence="1">
    <location>
        <begin position="24"/>
        <end position="33"/>
    </location>
</feature>
<evidence type="ECO:0000313" key="2">
    <source>
        <dbReference type="EMBL" id="KAK7256073.1"/>
    </source>
</evidence>
<evidence type="ECO:0000313" key="3">
    <source>
        <dbReference type="Proteomes" id="UP001372338"/>
    </source>
</evidence>
<reference evidence="2 3" key="1">
    <citation type="submission" date="2024-01" db="EMBL/GenBank/DDBJ databases">
        <title>The genomes of 5 underutilized Papilionoideae crops provide insights into root nodulation and disease resistanc.</title>
        <authorList>
            <person name="Yuan L."/>
        </authorList>
    </citation>
    <scope>NUCLEOTIDE SEQUENCE [LARGE SCALE GENOMIC DNA]</scope>
    <source>
        <strain evidence="2">ZHUSHIDOU_FW_LH</strain>
        <tissue evidence="2">Leaf</tissue>
    </source>
</reference>
<dbReference type="PANTHER" id="PTHR33018:SF31">
    <property type="entry name" value="TRANSPOSASE, PTTA_EN_SPM, PLANT"/>
    <property type="match status" value="1"/>
</dbReference>
<dbReference type="PANTHER" id="PTHR33018">
    <property type="entry name" value="OS10G0338966 PROTEIN-RELATED"/>
    <property type="match status" value="1"/>
</dbReference>
<comment type="caution">
    <text evidence="2">The sequence shown here is derived from an EMBL/GenBank/DDBJ whole genome shotgun (WGS) entry which is preliminary data.</text>
</comment>
<sequence>MPITSLLRNSGLICVENVMASPNGEDSSMTSPNGEDPPITKKRTFGLTAMNKVEWNVKGQPKNKKGGNTLVTYIGVIVRQMVPITYCNWNDKSLAGLKDIIWQDIISAFDVEEKHKAYTQFAGKSHRQFRTKAGKFVRDANGNINLKPPKKYANIIREDDWTTFVKKRTEDKSFLDAQSAINNLTDI</sequence>
<organism evidence="2 3">
    <name type="scientific">Crotalaria pallida</name>
    <name type="common">Smooth rattlebox</name>
    <name type="synonym">Crotalaria striata</name>
    <dbReference type="NCBI Taxonomy" id="3830"/>
    <lineage>
        <taxon>Eukaryota</taxon>
        <taxon>Viridiplantae</taxon>
        <taxon>Streptophyta</taxon>
        <taxon>Embryophyta</taxon>
        <taxon>Tracheophyta</taxon>
        <taxon>Spermatophyta</taxon>
        <taxon>Magnoliopsida</taxon>
        <taxon>eudicotyledons</taxon>
        <taxon>Gunneridae</taxon>
        <taxon>Pentapetalae</taxon>
        <taxon>rosids</taxon>
        <taxon>fabids</taxon>
        <taxon>Fabales</taxon>
        <taxon>Fabaceae</taxon>
        <taxon>Papilionoideae</taxon>
        <taxon>50 kb inversion clade</taxon>
        <taxon>genistoids sensu lato</taxon>
        <taxon>core genistoids</taxon>
        <taxon>Crotalarieae</taxon>
        <taxon>Crotalaria</taxon>
    </lineage>
</organism>
<gene>
    <name evidence="2" type="ORF">RIF29_29507</name>
</gene>
<proteinExistence type="predicted"/>
<keyword evidence="3" id="KW-1185">Reference proteome</keyword>
<protein>
    <submittedName>
        <fullName evidence="2">Uncharacterized protein</fullName>
    </submittedName>
</protein>
<accession>A0AAN9HTZ4</accession>
<dbReference type="Proteomes" id="UP001372338">
    <property type="component" value="Unassembled WGS sequence"/>
</dbReference>
<name>A0AAN9HTZ4_CROPI</name>